<feature type="transmembrane region" description="Helical" evidence="5">
    <location>
        <begin position="272"/>
        <end position="289"/>
    </location>
</feature>
<gene>
    <name evidence="7" type="ORF">AVDCRST_MAG16-2454</name>
</gene>
<feature type="transmembrane region" description="Helical" evidence="5">
    <location>
        <begin position="239"/>
        <end position="260"/>
    </location>
</feature>
<dbReference type="PANTHER" id="PTHR23531">
    <property type="entry name" value="QUINOLENE RESISTANCE PROTEIN NORA"/>
    <property type="match status" value="1"/>
</dbReference>
<evidence type="ECO:0000256" key="1">
    <source>
        <dbReference type="ARBA" id="ARBA00004651"/>
    </source>
</evidence>
<evidence type="ECO:0000256" key="2">
    <source>
        <dbReference type="ARBA" id="ARBA00022692"/>
    </source>
</evidence>
<protein>
    <recommendedName>
        <fullName evidence="6">Major facilitator superfamily (MFS) profile domain-containing protein</fullName>
    </recommendedName>
</protein>
<dbReference type="GO" id="GO:0005886">
    <property type="term" value="C:plasma membrane"/>
    <property type="evidence" value="ECO:0007669"/>
    <property type="project" value="UniProtKB-SubCell"/>
</dbReference>
<comment type="subcellular location">
    <subcellularLocation>
        <location evidence="1">Cell membrane</location>
        <topology evidence="1">Multi-pass membrane protein</topology>
    </subcellularLocation>
</comment>
<sequence>MPVTAPSAPLAGAGTERDARTWPVVALVLVFFLGVGATLPALPGAVRATGAGGSALGLVLGVFPFAALAGRLIAGRATDRGGRVLTIRAGLLLTVVAGGLLALPATVAGLVVARVLHGLADALVYTAASAWVLDRTPESRRPHALSVLGAGIWGGYALGPLVGVAVDVRAVGLVVVASGLIGLLLTARLPDRPALGEPLHGLRALLPRGVALPGTALGLGNLGYAAMVGFLVVHLDDRGARGALALTAFSVAVLFGRLVVVPLAAKVGILRTLPYGLVAMAAGLLVIAGTGSTVVAAGAAVVVGLGYCLPFPALATLVAGRVEPAHRGAAIGALTAFYDVYVGVGSVIGGLVADRSGTPAVFVLAASGVLAAAAVNVALARQDRRSRAVVGARP</sequence>
<dbReference type="SUPFAM" id="SSF103473">
    <property type="entry name" value="MFS general substrate transporter"/>
    <property type="match status" value="1"/>
</dbReference>
<feature type="transmembrane region" description="Helical" evidence="5">
    <location>
        <begin position="85"/>
        <end position="105"/>
    </location>
</feature>
<evidence type="ECO:0000256" key="4">
    <source>
        <dbReference type="ARBA" id="ARBA00023136"/>
    </source>
</evidence>
<evidence type="ECO:0000256" key="5">
    <source>
        <dbReference type="SAM" id="Phobius"/>
    </source>
</evidence>
<feature type="transmembrane region" description="Helical" evidence="5">
    <location>
        <begin position="54"/>
        <end position="73"/>
    </location>
</feature>
<feature type="transmembrane region" description="Helical" evidence="5">
    <location>
        <begin position="331"/>
        <end position="353"/>
    </location>
</feature>
<feature type="transmembrane region" description="Helical" evidence="5">
    <location>
        <begin position="111"/>
        <end position="133"/>
    </location>
</feature>
<feature type="transmembrane region" description="Helical" evidence="5">
    <location>
        <begin position="210"/>
        <end position="233"/>
    </location>
</feature>
<dbReference type="InterPro" id="IPR020846">
    <property type="entry name" value="MFS_dom"/>
</dbReference>
<evidence type="ECO:0000259" key="6">
    <source>
        <dbReference type="PROSITE" id="PS50850"/>
    </source>
</evidence>
<dbReference type="Pfam" id="PF07690">
    <property type="entry name" value="MFS_1"/>
    <property type="match status" value="2"/>
</dbReference>
<dbReference type="PANTHER" id="PTHR23531:SF1">
    <property type="entry name" value="QUINOLENE RESISTANCE PROTEIN NORA"/>
    <property type="match status" value="1"/>
</dbReference>
<name>A0A6J4M8V6_9ACTN</name>
<keyword evidence="2 5" id="KW-0812">Transmembrane</keyword>
<evidence type="ECO:0000313" key="7">
    <source>
        <dbReference type="EMBL" id="CAA9352496.1"/>
    </source>
</evidence>
<dbReference type="InterPro" id="IPR052714">
    <property type="entry name" value="MFS_Exporter"/>
</dbReference>
<evidence type="ECO:0000256" key="3">
    <source>
        <dbReference type="ARBA" id="ARBA00022989"/>
    </source>
</evidence>
<dbReference type="Gene3D" id="1.20.1250.20">
    <property type="entry name" value="MFS general substrate transporter like domains"/>
    <property type="match status" value="1"/>
</dbReference>
<feature type="transmembrane region" description="Helical" evidence="5">
    <location>
        <begin position="145"/>
        <end position="164"/>
    </location>
</feature>
<keyword evidence="4 5" id="KW-0472">Membrane</keyword>
<feature type="transmembrane region" description="Helical" evidence="5">
    <location>
        <begin position="21"/>
        <end position="42"/>
    </location>
</feature>
<feature type="domain" description="Major facilitator superfamily (MFS) profile" evidence="6">
    <location>
        <begin position="20"/>
        <end position="384"/>
    </location>
</feature>
<accession>A0A6J4M8V6</accession>
<dbReference type="AlphaFoldDB" id="A0A6J4M8V6"/>
<feature type="transmembrane region" description="Helical" evidence="5">
    <location>
        <begin position="170"/>
        <end position="189"/>
    </location>
</feature>
<feature type="transmembrane region" description="Helical" evidence="5">
    <location>
        <begin position="359"/>
        <end position="379"/>
    </location>
</feature>
<dbReference type="PROSITE" id="PS50850">
    <property type="entry name" value="MFS"/>
    <property type="match status" value="1"/>
</dbReference>
<dbReference type="GO" id="GO:0022857">
    <property type="term" value="F:transmembrane transporter activity"/>
    <property type="evidence" value="ECO:0007669"/>
    <property type="project" value="InterPro"/>
</dbReference>
<dbReference type="InterPro" id="IPR036259">
    <property type="entry name" value="MFS_trans_sf"/>
</dbReference>
<proteinExistence type="predicted"/>
<organism evidence="7">
    <name type="scientific">uncultured Frankineae bacterium</name>
    <dbReference type="NCBI Taxonomy" id="437475"/>
    <lineage>
        <taxon>Bacteria</taxon>
        <taxon>Bacillati</taxon>
        <taxon>Actinomycetota</taxon>
        <taxon>Actinomycetes</taxon>
        <taxon>Frankiales</taxon>
        <taxon>environmental samples</taxon>
    </lineage>
</organism>
<reference evidence="7" key="1">
    <citation type="submission" date="2020-02" db="EMBL/GenBank/DDBJ databases">
        <authorList>
            <person name="Meier V. D."/>
        </authorList>
    </citation>
    <scope>NUCLEOTIDE SEQUENCE</scope>
    <source>
        <strain evidence="7">AVDCRST_MAG16</strain>
    </source>
</reference>
<dbReference type="EMBL" id="CADCUE010000228">
    <property type="protein sequence ID" value="CAA9352496.1"/>
    <property type="molecule type" value="Genomic_DNA"/>
</dbReference>
<dbReference type="InterPro" id="IPR011701">
    <property type="entry name" value="MFS"/>
</dbReference>
<feature type="transmembrane region" description="Helical" evidence="5">
    <location>
        <begin position="295"/>
        <end position="319"/>
    </location>
</feature>
<keyword evidence="3 5" id="KW-1133">Transmembrane helix</keyword>